<evidence type="ECO:0000313" key="1">
    <source>
        <dbReference type="EMBL" id="TFC96410.1"/>
    </source>
</evidence>
<protein>
    <submittedName>
        <fullName evidence="1">DUF222 domain-containing protein</fullName>
    </submittedName>
</protein>
<accession>A0ABY2IWL6</accession>
<name>A0ABY2IWL6_9MICO</name>
<reference evidence="1 2" key="1">
    <citation type="submission" date="2019-03" db="EMBL/GenBank/DDBJ databases">
        <title>Genomics of glacier-inhabiting Cryobacterium strains.</title>
        <authorList>
            <person name="Liu Q."/>
            <person name="Xin Y.-H."/>
        </authorList>
    </citation>
    <scope>NUCLEOTIDE SEQUENCE [LARGE SCALE GENOMIC DNA]</scope>
    <source>
        <strain evidence="1 2">TMT4-23</strain>
    </source>
</reference>
<dbReference type="Proteomes" id="UP000298355">
    <property type="component" value="Unassembled WGS sequence"/>
</dbReference>
<evidence type="ECO:0000313" key="2">
    <source>
        <dbReference type="Proteomes" id="UP000298355"/>
    </source>
</evidence>
<dbReference type="EMBL" id="SOGJ01000026">
    <property type="protein sequence ID" value="TFC96410.1"/>
    <property type="molecule type" value="Genomic_DNA"/>
</dbReference>
<keyword evidence="2" id="KW-1185">Reference proteome</keyword>
<gene>
    <name evidence="1" type="ORF">E3O65_12920</name>
</gene>
<proteinExistence type="predicted"/>
<feature type="non-terminal residue" evidence="1">
    <location>
        <position position="173"/>
    </location>
</feature>
<sequence length="173" mass="18860">MPRGMSVGARSVGVMRPSFFAEQEALAAHFEAIAEAERASAAAFARRAELVEVGRRFGQSRANAVVRLPGSRWDAAEVAEREFVSELACTIRIPRRTAENLIAESRALAEELPATWVALAAGEISYQHARAVINQAWSVPAEARPAFEAVVLKSAGTVTASKLKYRARLLRER</sequence>
<comment type="caution">
    <text evidence="1">The sequence shown here is derived from an EMBL/GenBank/DDBJ whole genome shotgun (WGS) entry which is preliminary data.</text>
</comment>
<organism evidence="1 2">
    <name type="scientific">Cryobacterium breve</name>
    <dbReference type="NCBI Taxonomy" id="1259258"/>
    <lineage>
        <taxon>Bacteria</taxon>
        <taxon>Bacillati</taxon>
        <taxon>Actinomycetota</taxon>
        <taxon>Actinomycetes</taxon>
        <taxon>Micrococcales</taxon>
        <taxon>Microbacteriaceae</taxon>
        <taxon>Cryobacterium</taxon>
    </lineage>
</organism>